<evidence type="ECO:0000256" key="2">
    <source>
        <dbReference type="SAM" id="Coils"/>
    </source>
</evidence>
<dbReference type="InterPro" id="IPR000189">
    <property type="entry name" value="Transglyc_AS"/>
</dbReference>
<dbReference type="Proteomes" id="UP001139293">
    <property type="component" value="Unassembled WGS sequence"/>
</dbReference>
<name>A0A9X1ZFS3_9GAMM</name>
<dbReference type="GO" id="GO:0016020">
    <property type="term" value="C:membrane"/>
    <property type="evidence" value="ECO:0007669"/>
    <property type="project" value="InterPro"/>
</dbReference>
<dbReference type="GO" id="GO:0000270">
    <property type="term" value="P:peptidoglycan metabolic process"/>
    <property type="evidence" value="ECO:0007669"/>
    <property type="project" value="InterPro"/>
</dbReference>
<dbReference type="CDD" id="cd16893">
    <property type="entry name" value="LT_MltC_MltE"/>
    <property type="match status" value="1"/>
</dbReference>
<evidence type="ECO:0000313" key="6">
    <source>
        <dbReference type="Proteomes" id="UP001139293"/>
    </source>
</evidence>
<proteinExistence type="inferred from homology"/>
<feature type="coiled-coil region" evidence="2">
    <location>
        <begin position="213"/>
        <end position="244"/>
    </location>
</feature>
<dbReference type="InterPro" id="IPR023346">
    <property type="entry name" value="Lysozyme-like_dom_sf"/>
</dbReference>
<gene>
    <name evidence="5" type="ORF">L2740_19570</name>
</gene>
<feature type="signal peptide" evidence="3">
    <location>
        <begin position="1"/>
        <end position="21"/>
    </location>
</feature>
<sequence>MKTRLTGLMACLLLSMPTANAVGRFAEIDAVMDNSLSEQQTEKEYQDFVFAYMAEYEHWRVEYLKDFDKYRAEIIQKWGVGDVSQPHKNVEYSADQNLKSVIDYDKGELTVSVLVDNNLSDQAAKAEVTKQVEQLVAKGDSTAAKALSSAQPQTQAQIKVIEVEFSAANEKQAKQVIIAQTKAQLTEIDKESDKAQLTKNDSLSVDLIEQVSIQKKKKLLAGAKQRLESVAEDYEQHRQQEKAQLTEKKIVEYKVALAKNGLSSRANAVVDFAQTEGDRWQVSSALIMAVIHSESSFDPKATSPIPAYGLMQIVPTTAGYDVNQIVRKKSEPMSSGELYTPNINVETGAAYLNILNKRYLKSIENDESRLYCVIAAYNTGAGNVARAFNADGARNIRKASKVINKMSPDEVYQHLLTNLPYDETKHYLKKVSSRIELYQNRL</sequence>
<protein>
    <submittedName>
        <fullName evidence="5">Transglycosylase SLT domain-containing protein</fullName>
    </submittedName>
</protein>
<accession>A0A9X1ZFS3</accession>
<evidence type="ECO:0000313" key="5">
    <source>
        <dbReference type="EMBL" id="MCL1140741.1"/>
    </source>
</evidence>
<evidence type="ECO:0000256" key="1">
    <source>
        <dbReference type="ARBA" id="ARBA00007734"/>
    </source>
</evidence>
<dbReference type="Gene3D" id="1.10.530.10">
    <property type="match status" value="1"/>
</dbReference>
<keyword evidence="6" id="KW-1185">Reference proteome</keyword>
<dbReference type="GO" id="GO:0008933">
    <property type="term" value="F:peptidoglycan lytic transglycosylase activity"/>
    <property type="evidence" value="ECO:0007669"/>
    <property type="project" value="InterPro"/>
</dbReference>
<comment type="caution">
    <text evidence="5">The sequence shown here is derived from an EMBL/GenBank/DDBJ whole genome shotgun (WGS) entry which is preliminary data.</text>
</comment>
<dbReference type="Pfam" id="PF01464">
    <property type="entry name" value="SLT"/>
    <property type="match status" value="1"/>
</dbReference>
<reference evidence="5" key="1">
    <citation type="submission" date="2022-01" db="EMBL/GenBank/DDBJ databases">
        <title>Whole genome-based taxonomy of the Shewanellaceae.</title>
        <authorList>
            <person name="Martin-Rodriguez A.J."/>
        </authorList>
    </citation>
    <scope>NUCLEOTIDE SEQUENCE</scope>
    <source>
        <strain evidence="5">KCTC 23973</strain>
    </source>
</reference>
<dbReference type="PROSITE" id="PS00922">
    <property type="entry name" value="TRANSGLYCOSYLASE"/>
    <property type="match status" value="1"/>
</dbReference>
<evidence type="ECO:0000256" key="3">
    <source>
        <dbReference type="SAM" id="SignalP"/>
    </source>
</evidence>
<dbReference type="InterPro" id="IPR008258">
    <property type="entry name" value="Transglycosylase_SLT_dom_1"/>
</dbReference>
<feature type="domain" description="Transglycosylase SLT" evidence="4">
    <location>
        <begin position="274"/>
        <end position="398"/>
    </location>
</feature>
<feature type="chain" id="PRO_5040809724" evidence="3">
    <location>
        <begin position="22"/>
        <end position="442"/>
    </location>
</feature>
<comment type="similarity">
    <text evidence="1">Belongs to the transglycosylase Slt family.</text>
</comment>
<evidence type="ECO:0000259" key="4">
    <source>
        <dbReference type="Pfam" id="PF01464"/>
    </source>
</evidence>
<dbReference type="PANTHER" id="PTHR37423:SF2">
    <property type="entry name" value="MEMBRANE-BOUND LYTIC MUREIN TRANSGLYCOSYLASE C"/>
    <property type="match status" value="1"/>
</dbReference>
<dbReference type="RefSeq" id="WP_248951726.1">
    <property type="nucleotide sequence ID" value="NZ_JAKILB010000018.1"/>
</dbReference>
<dbReference type="PANTHER" id="PTHR37423">
    <property type="entry name" value="SOLUBLE LYTIC MUREIN TRANSGLYCOSYLASE-RELATED"/>
    <property type="match status" value="1"/>
</dbReference>
<dbReference type="AlphaFoldDB" id="A0A9X1ZFS3"/>
<dbReference type="SUPFAM" id="SSF53955">
    <property type="entry name" value="Lysozyme-like"/>
    <property type="match status" value="1"/>
</dbReference>
<keyword evidence="3" id="KW-0732">Signal</keyword>
<organism evidence="5 6">
    <name type="scientific">Shewanella pneumatophori</name>
    <dbReference type="NCBI Taxonomy" id="314092"/>
    <lineage>
        <taxon>Bacteria</taxon>
        <taxon>Pseudomonadati</taxon>
        <taxon>Pseudomonadota</taxon>
        <taxon>Gammaproteobacteria</taxon>
        <taxon>Alteromonadales</taxon>
        <taxon>Shewanellaceae</taxon>
        <taxon>Shewanella</taxon>
    </lineage>
</organism>
<dbReference type="EMBL" id="JAKILB010000018">
    <property type="protein sequence ID" value="MCL1140741.1"/>
    <property type="molecule type" value="Genomic_DNA"/>
</dbReference>
<keyword evidence="2" id="KW-0175">Coiled coil</keyword>